<organism evidence="5 6">
    <name type="scientific">Candidatus Nomurabacteria bacterium GW2011_GWB1_47_6</name>
    <dbReference type="NCBI Taxonomy" id="1618749"/>
    <lineage>
        <taxon>Bacteria</taxon>
        <taxon>Candidatus Nomuraibacteriota</taxon>
    </lineage>
</organism>
<dbReference type="PANTHER" id="PTHR34106:SF5">
    <property type="entry name" value="GLYCOSIDASE"/>
    <property type="match status" value="1"/>
</dbReference>
<sequence length="640" mass="71848">MFVVKKSHHNPILIPYKEHYWEAYASFNMSVLKTGRTFYGVYRAISAEDKLRDPSRISSIGLGRSTDGIHFKNCVQFISPQEKWEKYGCEDPRLTFFEGKFYIFYTALSNYPFNAAGIKVAVAVSKDLKKTTERHLVTPFNAKAMALFPERVNGKVTVIFSMNTDAPPAKIAIAQANEIEELWDPIFWEKWSKNEERYILDPRRTQADHVEVGAVPVKTKEGWLLIYSHIQNYFAGGENLDRVYGIEALLLDQNNPERIVGRTTGPVLVPQEPYELIGHVPDVIFPTGAVLVRDTLSIYYGGADTTTCLASVNLNDLIASMPEQNISVRFSRSTKNPIIEPEPTHAWEARATLNPAAIRIGDTTHILYRALSADNTSVFGYASTKDGENILARDPSPVYRPREDFESKKVPGGNSGCEDPRLTKIGDTIYMCYTAYDGVNPPRVAVTSIKEKDFVAKNWQWAKPRVITPAGFDDKDACIFPEKIGGQYFIVHRVGGEICGDYVDTLDWEHESVDKCIRVLGPRANSWDSAKVGISAPPLKTKHGWLLLYHGISKNHNTYRIGAALLDLKDPTLVLARTTDPVFAPEEQYEKEGIVRNVVFPCGMVEKDKVLYLYYGGADKVVGVATMELDILLKALTRFL</sequence>
<dbReference type="EMBL" id="LCOJ01000015">
    <property type="protein sequence ID" value="KKU75356.1"/>
    <property type="molecule type" value="Genomic_DNA"/>
</dbReference>
<reference evidence="5" key="1">
    <citation type="journal article" date="2015" name="Nature">
        <title>rRNA introns, odd ribosomes, and small enigmatic genomes across a large radiation of phyla.</title>
        <authorList>
            <person name="Brown C.T."/>
            <person name="Hug L.A."/>
            <person name="Thomas B.C."/>
            <person name="Sharon I."/>
            <person name="Castelle C.J."/>
            <person name="Singh A."/>
            <person name="Wilkins M.J."/>
            <person name="Williams K.H."/>
            <person name="Banfield J.F."/>
        </authorList>
    </citation>
    <scope>NUCLEOTIDE SEQUENCE [LARGE SCALE GENOMIC DNA]</scope>
</reference>
<dbReference type="GO" id="GO:0016798">
    <property type="term" value="F:hydrolase activity, acting on glycosyl bonds"/>
    <property type="evidence" value="ECO:0007669"/>
    <property type="project" value="UniProtKB-KW"/>
</dbReference>
<evidence type="ECO:0000256" key="2">
    <source>
        <dbReference type="ARBA" id="ARBA00022679"/>
    </source>
</evidence>
<evidence type="ECO:0000256" key="3">
    <source>
        <dbReference type="ARBA" id="ARBA00024356"/>
    </source>
</evidence>
<proteinExistence type="inferred from homology"/>
<keyword evidence="2" id="KW-0808">Transferase</keyword>
<name>A0A0G1T0K7_9BACT</name>
<evidence type="ECO:0000313" key="5">
    <source>
        <dbReference type="EMBL" id="KKU75356.1"/>
    </source>
</evidence>
<evidence type="ECO:0000313" key="6">
    <source>
        <dbReference type="Proteomes" id="UP000034879"/>
    </source>
</evidence>
<accession>A0A0G1T0K7</accession>
<keyword evidence="1" id="KW-0328">Glycosyltransferase</keyword>
<dbReference type="CDD" id="cd18611">
    <property type="entry name" value="GH130"/>
    <property type="match status" value="1"/>
</dbReference>
<feature type="compositionally biased region" description="Basic and acidic residues" evidence="4">
    <location>
        <begin position="400"/>
        <end position="409"/>
    </location>
</feature>
<feature type="region of interest" description="Disordered" evidence="4">
    <location>
        <begin position="392"/>
        <end position="414"/>
    </location>
</feature>
<dbReference type="PANTHER" id="PTHR34106">
    <property type="entry name" value="GLYCOSIDASE"/>
    <property type="match status" value="1"/>
</dbReference>
<keyword evidence="5" id="KW-0378">Hydrolase</keyword>
<dbReference type="Pfam" id="PF04041">
    <property type="entry name" value="Glyco_hydro_130"/>
    <property type="match status" value="2"/>
</dbReference>
<protein>
    <submittedName>
        <fullName evidence="5">Glycosidase-related protein</fullName>
    </submittedName>
</protein>
<dbReference type="InterPro" id="IPR023296">
    <property type="entry name" value="Glyco_hydro_beta-prop_sf"/>
</dbReference>
<evidence type="ECO:0000256" key="1">
    <source>
        <dbReference type="ARBA" id="ARBA00022676"/>
    </source>
</evidence>
<evidence type="ECO:0000256" key="4">
    <source>
        <dbReference type="SAM" id="MobiDB-lite"/>
    </source>
</evidence>
<comment type="caution">
    <text evidence="5">The sequence shown here is derived from an EMBL/GenBank/DDBJ whole genome shotgun (WGS) entry which is preliminary data.</text>
</comment>
<dbReference type="GO" id="GO:0016757">
    <property type="term" value="F:glycosyltransferase activity"/>
    <property type="evidence" value="ECO:0007669"/>
    <property type="project" value="UniProtKB-KW"/>
</dbReference>
<dbReference type="Proteomes" id="UP000034879">
    <property type="component" value="Unassembled WGS sequence"/>
</dbReference>
<dbReference type="InterPro" id="IPR007184">
    <property type="entry name" value="Mannoside_phosphorylase"/>
</dbReference>
<comment type="similarity">
    <text evidence="3">Belongs to the glycosyl hydrolase 130 family.</text>
</comment>
<dbReference type="Gene3D" id="2.115.10.20">
    <property type="entry name" value="Glycosyl hydrolase domain, family 43"/>
    <property type="match status" value="2"/>
</dbReference>
<gene>
    <name evidence="5" type="ORF">UY01_C0015G0003</name>
</gene>
<dbReference type="AlphaFoldDB" id="A0A0G1T0K7"/>
<keyword evidence="5" id="KW-0326">Glycosidase</keyword>
<dbReference type="CDD" id="cd18614">
    <property type="entry name" value="GH130"/>
    <property type="match status" value="1"/>
</dbReference>
<dbReference type="SUPFAM" id="SSF75005">
    <property type="entry name" value="Arabinanase/levansucrase/invertase"/>
    <property type="match status" value="2"/>
</dbReference>